<dbReference type="InterPro" id="IPR001810">
    <property type="entry name" value="F-box_dom"/>
</dbReference>
<dbReference type="EMBL" id="RWGY01000039">
    <property type="protein sequence ID" value="TVU12166.1"/>
    <property type="molecule type" value="Genomic_DNA"/>
</dbReference>
<dbReference type="AlphaFoldDB" id="A0A5J9TL38"/>
<organism evidence="3 4">
    <name type="scientific">Eragrostis curvula</name>
    <name type="common">weeping love grass</name>
    <dbReference type="NCBI Taxonomy" id="38414"/>
    <lineage>
        <taxon>Eukaryota</taxon>
        <taxon>Viridiplantae</taxon>
        <taxon>Streptophyta</taxon>
        <taxon>Embryophyta</taxon>
        <taxon>Tracheophyta</taxon>
        <taxon>Spermatophyta</taxon>
        <taxon>Magnoliopsida</taxon>
        <taxon>Liliopsida</taxon>
        <taxon>Poales</taxon>
        <taxon>Poaceae</taxon>
        <taxon>PACMAD clade</taxon>
        <taxon>Chloridoideae</taxon>
        <taxon>Eragrostideae</taxon>
        <taxon>Eragrostidinae</taxon>
        <taxon>Eragrostis</taxon>
    </lineage>
</organism>
<evidence type="ECO:0008006" key="5">
    <source>
        <dbReference type="Google" id="ProtNLM"/>
    </source>
</evidence>
<dbReference type="PANTHER" id="PTHR34145">
    <property type="entry name" value="OS02G0105600 PROTEIN"/>
    <property type="match status" value="1"/>
</dbReference>
<keyword evidence="4" id="KW-1185">Reference proteome</keyword>
<feature type="domain" description="At1g61320/AtMIF1 LRR" evidence="2">
    <location>
        <begin position="62"/>
        <end position="387"/>
    </location>
</feature>
<protein>
    <recommendedName>
        <fullName evidence="5">F-box domain-containing protein</fullName>
    </recommendedName>
</protein>
<name>A0A5J9TL38_9POAL</name>
<feature type="domain" description="F-box" evidence="1">
    <location>
        <begin position="11"/>
        <end position="45"/>
    </location>
</feature>
<dbReference type="Pfam" id="PF23622">
    <property type="entry name" value="LRR_At1g61320_AtMIF1"/>
    <property type="match status" value="1"/>
</dbReference>
<dbReference type="Proteomes" id="UP000324897">
    <property type="component" value="Chromosome 3"/>
</dbReference>
<dbReference type="Pfam" id="PF00646">
    <property type="entry name" value="F-box"/>
    <property type="match status" value="1"/>
</dbReference>
<gene>
    <name evidence="3" type="ORF">EJB05_45796</name>
</gene>
<reference evidence="3 4" key="1">
    <citation type="journal article" date="2019" name="Sci. Rep.">
        <title>A high-quality genome of Eragrostis curvula grass provides insights into Poaceae evolution and supports new strategies to enhance forage quality.</title>
        <authorList>
            <person name="Carballo J."/>
            <person name="Santos B.A.C.M."/>
            <person name="Zappacosta D."/>
            <person name="Garbus I."/>
            <person name="Selva J.P."/>
            <person name="Gallo C.A."/>
            <person name="Diaz A."/>
            <person name="Albertini E."/>
            <person name="Caccamo M."/>
            <person name="Echenique V."/>
        </authorList>
    </citation>
    <scope>NUCLEOTIDE SEQUENCE [LARGE SCALE GENOMIC DNA]</scope>
    <source>
        <strain evidence="4">cv. Victoria</strain>
        <tissue evidence="3">Leaf</tissue>
    </source>
</reference>
<evidence type="ECO:0000313" key="4">
    <source>
        <dbReference type="Proteomes" id="UP000324897"/>
    </source>
</evidence>
<evidence type="ECO:0000259" key="2">
    <source>
        <dbReference type="Pfam" id="PF23622"/>
    </source>
</evidence>
<dbReference type="InterPro" id="IPR055357">
    <property type="entry name" value="LRR_At1g61320_AtMIF1"/>
</dbReference>
<comment type="caution">
    <text evidence="3">The sequence shown here is derived from an EMBL/GenBank/DDBJ whole genome shotgun (WGS) entry which is preliminary data.</text>
</comment>
<dbReference type="SUPFAM" id="SSF52047">
    <property type="entry name" value="RNI-like"/>
    <property type="match status" value="1"/>
</dbReference>
<dbReference type="PANTHER" id="PTHR34145:SF57">
    <property type="entry name" value="F-BOX DOMAIN-CONTAINING PROTEIN"/>
    <property type="match status" value="1"/>
</dbReference>
<dbReference type="Gramene" id="TVU12166">
    <property type="protein sequence ID" value="TVU12166"/>
    <property type="gene ID" value="EJB05_45796"/>
</dbReference>
<dbReference type="InterPro" id="IPR032675">
    <property type="entry name" value="LRR_dom_sf"/>
</dbReference>
<evidence type="ECO:0000313" key="3">
    <source>
        <dbReference type="EMBL" id="TVU12166.1"/>
    </source>
</evidence>
<proteinExistence type="predicted"/>
<dbReference type="OrthoDB" id="594804at2759"/>
<evidence type="ECO:0000259" key="1">
    <source>
        <dbReference type="Pfam" id="PF00646"/>
    </source>
</evidence>
<dbReference type="Gene3D" id="3.80.10.10">
    <property type="entry name" value="Ribonuclease Inhibitor"/>
    <property type="match status" value="1"/>
</dbReference>
<dbReference type="InterPro" id="IPR053772">
    <property type="entry name" value="At1g61320/At1g61330-like"/>
</dbReference>
<sequence>MFKTSPPKLQFLSFPVDMQQLILSKLSLKEVIRTSILSSKCSRSIPGSEQYTKEFIQNVDAVLQEHNGEFVEDFELKFELTDELVTHLDKWVRFAAASQAKNLAFDLVPAEFHGRSDRYLIPNELLDGGRAHRLQNIQLGFVSIKLPSQFSGFPNLRKLDLHFVDITANDLENMLSSCSNLEWLSVVRCHVDDELKVDLPLSRLQYLCVAHCRITRIKLIAVKLETFVVGGSLYPFDLTQSLDLKDAHFYVYDSLTLDYALVTLPIALPNASAVRKCLQVSRLKCLQLELFVTYEDAGNILPLASYLRAAPLMEKFEIHFSVCSVAHSDLDPEPLKSLPRCLYNYLKTLYITGFTACTGQLEFLLHAVENAPMLEVLTLDPACKFDQGLTYEGQAFVFSGVREVSKRHLNRQNVSNYKALSSLGFCSLARNPRRLRYNVVLVFMCFLPPPIA</sequence>
<accession>A0A5J9TL38</accession>